<reference evidence="7" key="1">
    <citation type="submission" date="2018-03" db="EMBL/GenBank/DDBJ databases">
        <authorList>
            <person name="Rodrigo-Torres L."/>
            <person name="Arahal R. D."/>
            <person name="Lucena T."/>
        </authorList>
    </citation>
    <scope>NUCLEOTIDE SEQUENCE [LARGE SCALE GENOMIC DNA]</scope>
    <source>
        <strain evidence="7">CECT 8871</strain>
    </source>
</reference>
<evidence type="ECO:0000256" key="3">
    <source>
        <dbReference type="ARBA" id="ARBA00022801"/>
    </source>
</evidence>
<evidence type="ECO:0000313" key="7">
    <source>
        <dbReference type="Proteomes" id="UP000244904"/>
    </source>
</evidence>
<proteinExistence type="inferred from homology"/>
<dbReference type="InterPro" id="IPR000760">
    <property type="entry name" value="Inositol_monophosphatase-like"/>
</dbReference>
<evidence type="ECO:0000256" key="2">
    <source>
        <dbReference type="ARBA" id="ARBA00022723"/>
    </source>
</evidence>
<sequence length="288" mass="31271">MTDQLPIPITAPLTASQRASLVNLVRRAAKTEILPRFRALSPSQIDTKTSAQDLVTDADRESEKMIARGLLRMFPNALIIGEEDISENPGTLDKIPEAELAFTIDPVDGTWNFANGLSTFGVIISMLRFGRPVFGLLYDPVNDDYIIADETSDAELVRPGKPPRKLTVAKGGPIGDLGGYITVDLFPEDKRKPLAALLPDFARAMSLRCACHEARTFAQGNVDFLLATKLTPWDHAAGVLIAQRAGAHVALLDGSDYTAAAPRTDILLMAPDAATWGRIRDHLTDTLK</sequence>
<dbReference type="Proteomes" id="UP000244904">
    <property type="component" value="Unassembled WGS sequence"/>
</dbReference>
<dbReference type="OrthoDB" id="9785695at2"/>
<dbReference type="PANTHER" id="PTHR20854:SF4">
    <property type="entry name" value="INOSITOL-1-MONOPHOSPHATASE-RELATED"/>
    <property type="match status" value="1"/>
</dbReference>
<dbReference type="GO" id="GO:0006020">
    <property type="term" value="P:inositol metabolic process"/>
    <property type="evidence" value="ECO:0007669"/>
    <property type="project" value="TreeGrafter"/>
</dbReference>
<dbReference type="Pfam" id="PF00459">
    <property type="entry name" value="Inositol_P"/>
    <property type="match status" value="1"/>
</dbReference>
<accession>A0A2R8APM7</accession>
<feature type="binding site" evidence="5">
    <location>
        <position position="82"/>
    </location>
    <ligand>
        <name>Mg(2+)</name>
        <dbReference type="ChEBI" id="CHEBI:18420"/>
        <label>1</label>
        <note>catalytic</note>
    </ligand>
</feature>
<dbReference type="SUPFAM" id="SSF56655">
    <property type="entry name" value="Carbohydrate phosphatase"/>
    <property type="match status" value="1"/>
</dbReference>
<dbReference type="PROSITE" id="PS00629">
    <property type="entry name" value="IMP_1"/>
    <property type="match status" value="1"/>
</dbReference>
<comment type="similarity">
    <text evidence="1">Belongs to the inositol monophosphatase superfamily.</text>
</comment>
<evidence type="ECO:0000256" key="5">
    <source>
        <dbReference type="PIRSR" id="PIRSR600760-2"/>
    </source>
</evidence>
<keyword evidence="2 5" id="KW-0479">Metal-binding</keyword>
<evidence type="ECO:0000256" key="4">
    <source>
        <dbReference type="ARBA" id="ARBA00022842"/>
    </source>
</evidence>
<dbReference type="GO" id="GO:0046854">
    <property type="term" value="P:phosphatidylinositol phosphate biosynthetic process"/>
    <property type="evidence" value="ECO:0007669"/>
    <property type="project" value="InterPro"/>
</dbReference>
<keyword evidence="3 6" id="KW-0378">Hydrolase</keyword>
<dbReference type="PROSITE" id="PS00630">
    <property type="entry name" value="IMP_2"/>
    <property type="match status" value="1"/>
</dbReference>
<name>A0A2R8APM7_9RHOB</name>
<protein>
    <submittedName>
        <fullName evidence="6">Fructose-1, 6-bisphosphatase/inositol-1-monophosphatase</fullName>
        <ecNumber evidence="6">3.1.3.11</ecNumber>
    </submittedName>
</protein>
<dbReference type="CDD" id="cd01637">
    <property type="entry name" value="IMPase_like"/>
    <property type="match status" value="1"/>
</dbReference>
<feature type="binding site" evidence="5">
    <location>
        <position position="105"/>
    </location>
    <ligand>
        <name>Mg(2+)</name>
        <dbReference type="ChEBI" id="CHEBI:18420"/>
        <label>1</label>
        <note>catalytic</note>
    </ligand>
</feature>
<dbReference type="EC" id="3.1.3.11" evidence="6"/>
<dbReference type="PANTHER" id="PTHR20854">
    <property type="entry name" value="INOSITOL MONOPHOSPHATASE"/>
    <property type="match status" value="1"/>
</dbReference>
<dbReference type="Gene3D" id="3.30.540.10">
    <property type="entry name" value="Fructose-1,6-Bisphosphatase, subunit A, domain 1"/>
    <property type="match status" value="1"/>
</dbReference>
<feature type="binding site" evidence="5">
    <location>
        <position position="108"/>
    </location>
    <ligand>
        <name>Mg(2+)</name>
        <dbReference type="ChEBI" id="CHEBI:18420"/>
        <label>1</label>
        <note>catalytic</note>
    </ligand>
</feature>
<dbReference type="GO" id="GO:0008934">
    <property type="term" value="F:inositol monophosphate 1-phosphatase activity"/>
    <property type="evidence" value="ECO:0007669"/>
    <property type="project" value="TreeGrafter"/>
</dbReference>
<dbReference type="Gene3D" id="3.40.190.80">
    <property type="match status" value="1"/>
</dbReference>
<dbReference type="GO" id="GO:0007165">
    <property type="term" value="P:signal transduction"/>
    <property type="evidence" value="ECO:0007669"/>
    <property type="project" value="TreeGrafter"/>
</dbReference>
<gene>
    <name evidence="6" type="primary">suhB_1</name>
    <name evidence="6" type="ORF">PRI8871_00554</name>
</gene>
<dbReference type="AlphaFoldDB" id="A0A2R8APM7"/>
<dbReference type="EMBL" id="OMOJ01000001">
    <property type="protein sequence ID" value="SPF77965.1"/>
    <property type="molecule type" value="Genomic_DNA"/>
</dbReference>
<keyword evidence="7" id="KW-1185">Reference proteome</keyword>
<dbReference type="InterPro" id="IPR020583">
    <property type="entry name" value="Inositol_monoP_metal-BS"/>
</dbReference>
<dbReference type="GO" id="GO:0042132">
    <property type="term" value="F:fructose 1,6-bisphosphate 1-phosphatase activity"/>
    <property type="evidence" value="ECO:0007669"/>
    <property type="project" value="UniProtKB-EC"/>
</dbReference>
<dbReference type="PRINTS" id="PR00377">
    <property type="entry name" value="IMPHPHTASES"/>
</dbReference>
<keyword evidence="4 5" id="KW-0460">Magnesium</keyword>
<evidence type="ECO:0000313" key="6">
    <source>
        <dbReference type="EMBL" id="SPF77965.1"/>
    </source>
</evidence>
<dbReference type="GO" id="GO:0046872">
    <property type="term" value="F:metal ion binding"/>
    <property type="evidence" value="ECO:0007669"/>
    <property type="project" value="UniProtKB-KW"/>
</dbReference>
<comment type="cofactor">
    <cofactor evidence="5">
        <name>Mg(2+)</name>
        <dbReference type="ChEBI" id="CHEBI:18420"/>
    </cofactor>
</comment>
<dbReference type="RefSeq" id="WP_108884645.1">
    <property type="nucleotide sequence ID" value="NZ_OMOJ01000001.1"/>
</dbReference>
<dbReference type="InterPro" id="IPR020550">
    <property type="entry name" value="Inositol_monophosphatase_CS"/>
</dbReference>
<feature type="binding site" evidence="5">
    <location>
        <position position="234"/>
    </location>
    <ligand>
        <name>Mg(2+)</name>
        <dbReference type="ChEBI" id="CHEBI:18420"/>
        <label>1</label>
        <note>catalytic</note>
    </ligand>
</feature>
<evidence type="ECO:0000256" key="1">
    <source>
        <dbReference type="ARBA" id="ARBA00009759"/>
    </source>
</evidence>
<organism evidence="6 7">
    <name type="scientific">Pseudoprimorskyibacter insulae</name>
    <dbReference type="NCBI Taxonomy" id="1695997"/>
    <lineage>
        <taxon>Bacteria</taxon>
        <taxon>Pseudomonadati</taxon>
        <taxon>Pseudomonadota</taxon>
        <taxon>Alphaproteobacteria</taxon>
        <taxon>Rhodobacterales</taxon>
        <taxon>Paracoccaceae</taxon>
        <taxon>Pseudoprimorskyibacter</taxon>
    </lineage>
</organism>